<dbReference type="Pfam" id="PF00563">
    <property type="entry name" value="EAL"/>
    <property type="match status" value="1"/>
</dbReference>
<dbReference type="Pfam" id="PF00990">
    <property type="entry name" value="GGDEF"/>
    <property type="match status" value="1"/>
</dbReference>
<dbReference type="PROSITE" id="PS50924">
    <property type="entry name" value="MHYT"/>
    <property type="match status" value="1"/>
</dbReference>
<evidence type="ECO:0000259" key="2">
    <source>
        <dbReference type="PROSITE" id="PS50112"/>
    </source>
</evidence>
<feature type="transmembrane region" description="Helical" evidence="1">
    <location>
        <begin position="76"/>
        <end position="101"/>
    </location>
</feature>
<dbReference type="EMBL" id="JAKTTI010000008">
    <property type="protein sequence ID" value="MCH1625194.1"/>
    <property type="molecule type" value="Genomic_DNA"/>
</dbReference>
<evidence type="ECO:0000259" key="5">
    <source>
        <dbReference type="PROSITE" id="PS50924"/>
    </source>
</evidence>
<feature type="transmembrane region" description="Helical" evidence="1">
    <location>
        <begin position="141"/>
        <end position="160"/>
    </location>
</feature>
<name>A0AAW5E8U9_9BACI</name>
<evidence type="ECO:0000259" key="3">
    <source>
        <dbReference type="PROSITE" id="PS50883"/>
    </source>
</evidence>
<dbReference type="RefSeq" id="WP_240254248.1">
    <property type="nucleotide sequence ID" value="NZ_JAKTTI010000008.1"/>
</dbReference>
<proteinExistence type="predicted"/>
<dbReference type="SMART" id="SM00267">
    <property type="entry name" value="GGDEF"/>
    <property type="match status" value="1"/>
</dbReference>
<dbReference type="PANTHER" id="PTHR44757:SF2">
    <property type="entry name" value="BIOFILM ARCHITECTURE MAINTENANCE PROTEIN MBAA"/>
    <property type="match status" value="1"/>
</dbReference>
<sequence>MLQIDINSYRIPYLLFSIIIAFSSSIVSFDMLLNIVRKSNGRRRNFWTILSSITLGIGIWTTHFIGIAALKNVATFHFNIGFLVASFIIILCTSFLGMLILTRSNISVLAASITFTIGISAMHYLGMYSYHTLSMSLNNKWFLLAVFIGFIFSLLCCTFFKKEWGQTPSFKSGIKVGGWLGFSFTAIHYISMNGAVHHAHHHPEDANLEQMIIFIVLGVIFLVFATIISNFYQQKLIKQMTKLKYQERYYRSLYDLNPDAIFMLDTEGNILNMNEAAAALSGFEIEEVLGGSFKHLIYKGDLNFMADQFLKSLEGKIIESEIRIYTTSNRVLDVYVKVIPVEIDGEVIGFYVVLRDITDIKSNILALQNAESKYRSIVEENFVGVFIQQHDYIIYANAMMSKMFGYSTEELQTLTYWDIVAEEDHPYLKEKISKRIQDNQTYVHFSMKGKQKNGEHFYIKVHSSQFSFHNDLAFICSVIDVTEHVQSLKKVKFMAYHDSLTNLPNHRKLTNDLTEKIAQHESFSVMFLDLNAFKKTNDRYGHLAGDAVLKEVATRLNNLALQNTAYHIGGDEFTIVLLESDHLVIKEIAEKIALEIRKPILYKGHTLQISTSIGVANYPSDGENIEELLRKADLAMYTSKERFNNECVFYQAQLLTEVEERFQMEEDLKIAIDKEQFFLCYQPQVHLLTGELSGVEALIRWNHPKKGLLPPNVFIPLLEETGLIVEVGEWIIKDVFESLRNWMDRGYELPSISINISAKQFGRQNIYNLIDYANKGKRVCLQKLNIEITESAMIDFENSLDMIQKLKQLGLKISLDDFGTGYSSLSILHRLPIDYLKIDRSFISGFDKDSKVVIEMILTMAKRLNVKVVAEGIEKQEQIDFLIKEGCDYGQGYFFSKPLLKSEFEQIWLSK</sequence>
<dbReference type="CDD" id="cd00130">
    <property type="entry name" value="PAS"/>
    <property type="match status" value="2"/>
</dbReference>
<dbReference type="InterPro" id="IPR052155">
    <property type="entry name" value="Biofilm_reg_signaling"/>
</dbReference>
<feature type="transmembrane region" description="Helical" evidence="1">
    <location>
        <begin position="108"/>
        <end position="129"/>
    </location>
</feature>
<feature type="transmembrane region" description="Helical" evidence="1">
    <location>
        <begin position="211"/>
        <end position="232"/>
    </location>
</feature>
<evidence type="ECO:0000313" key="7">
    <source>
        <dbReference type="Proteomes" id="UP001431131"/>
    </source>
</evidence>
<evidence type="ECO:0000259" key="4">
    <source>
        <dbReference type="PROSITE" id="PS50887"/>
    </source>
</evidence>
<dbReference type="NCBIfam" id="TIGR00254">
    <property type="entry name" value="GGDEF"/>
    <property type="match status" value="1"/>
</dbReference>
<feature type="domain" description="MHYT" evidence="5">
    <location>
        <begin position="9"/>
        <end position="198"/>
    </location>
</feature>
<dbReference type="SUPFAM" id="SSF141868">
    <property type="entry name" value="EAL domain-like"/>
    <property type="match status" value="1"/>
</dbReference>
<dbReference type="InterPro" id="IPR035965">
    <property type="entry name" value="PAS-like_dom_sf"/>
</dbReference>
<feature type="transmembrane region" description="Helical" evidence="1">
    <location>
        <begin position="172"/>
        <end position="191"/>
    </location>
</feature>
<dbReference type="Pfam" id="PF13426">
    <property type="entry name" value="PAS_9"/>
    <property type="match status" value="2"/>
</dbReference>
<dbReference type="InterPro" id="IPR043128">
    <property type="entry name" value="Rev_trsase/Diguanyl_cyclase"/>
</dbReference>
<dbReference type="Gene3D" id="3.30.70.270">
    <property type="match status" value="1"/>
</dbReference>
<accession>A0AAW5E8U9</accession>
<dbReference type="InterPro" id="IPR001633">
    <property type="entry name" value="EAL_dom"/>
</dbReference>
<evidence type="ECO:0000256" key="1">
    <source>
        <dbReference type="PROSITE-ProRule" id="PRU00244"/>
    </source>
</evidence>
<dbReference type="NCBIfam" id="TIGR00229">
    <property type="entry name" value="sensory_box"/>
    <property type="match status" value="2"/>
</dbReference>
<dbReference type="GO" id="GO:0016020">
    <property type="term" value="C:membrane"/>
    <property type="evidence" value="ECO:0007669"/>
    <property type="project" value="UniProtKB-UniRule"/>
</dbReference>
<feature type="transmembrane region" description="Helical" evidence="1">
    <location>
        <begin position="12"/>
        <end position="33"/>
    </location>
</feature>
<dbReference type="InterPro" id="IPR035919">
    <property type="entry name" value="EAL_sf"/>
</dbReference>
<dbReference type="AlphaFoldDB" id="A0AAW5E8U9"/>
<keyword evidence="1" id="KW-0472">Membrane</keyword>
<dbReference type="SUPFAM" id="SSF55785">
    <property type="entry name" value="PYP-like sensor domain (PAS domain)"/>
    <property type="match status" value="2"/>
</dbReference>
<dbReference type="Proteomes" id="UP001431131">
    <property type="component" value="Unassembled WGS sequence"/>
</dbReference>
<dbReference type="InterPro" id="IPR029787">
    <property type="entry name" value="Nucleotide_cyclase"/>
</dbReference>
<organism evidence="6 7">
    <name type="scientific">Fredinandcohnia quinoae</name>
    <dbReference type="NCBI Taxonomy" id="2918902"/>
    <lineage>
        <taxon>Bacteria</taxon>
        <taxon>Bacillati</taxon>
        <taxon>Bacillota</taxon>
        <taxon>Bacilli</taxon>
        <taxon>Bacillales</taxon>
        <taxon>Bacillaceae</taxon>
        <taxon>Fredinandcohnia</taxon>
    </lineage>
</organism>
<keyword evidence="1" id="KW-0812">Transmembrane</keyword>
<feature type="transmembrane region" description="Helical" evidence="1">
    <location>
        <begin position="45"/>
        <end position="70"/>
    </location>
</feature>
<dbReference type="InterPro" id="IPR000014">
    <property type="entry name" value="PAS"/>
</dbReference>
<dbReference type="PROSITE" id="PS50112">
    <property type="entry name" value="PAS"/>
    <property type="match status" value="2"/>
</dbReference>
<dbReference type="Pfam" id="PF03707">
    <property type="entry name" value="MHYT"/>
    <property type="match status" value="2"/>
</dbReference>
<dbReference type="PROSITE" id="PS50883">
    <property type="entry name" value="EAL"/>
    <property type="match status" value="1"/>
</dbReference>
<feature type="domain" description="GGDEF" evidence="4">
    <location>
        <begin position="521"/>
        <end position="652"/>
    </location>
</feature>
<feature type="domain" description="PAS" evidence="2">
    <location>
        <begin position="393"/>
        <end position="439"/>
    </location>
</feature>
<feature type="domain" description="PAS" evidence="2">
    <location>
        <begin position="246"/>
        <end position="316"/>
    </location>
</feature>
<gene>
    <name evidence="6" type="ORF">MJG50_07630</name>
</gene>
<comment type="caution">
    <text evidence="6">The sequence shown here is derived from an EMBL/GenBank/DDBJ whole genome shotgun (WGS) entry which is preliminary data.</text>
</comment>
<dbReference type="Gene3D" id="3.30.450.20">
    <property type="entry name" value="PAS domain"/>
    <property type="match status" value="2"/>
</dbReference>
<feature type="domain" description="EAL" evidence="3">
    <location>
        <begin position="661"/>
        <end position="911"/>
    </location>
</feature>
<dbReference type="Gene3D" id="3.20.20.450">
    <property type="entry name" value="EAL domain"/>
    <property type="match status" value="1"/>
</dbReference>
<reference evidence="6" key="1">
    <citation type="submission" date="2022-02" db="EMBL/GenBank/DDBJ databases">
        <title>Fredinandcohnia quinoae sp. nov. isolated from Chenopodium quinoa seeds.</title>
        <authorList>
            <person name="Saati-Santamaria Z."/>
            <person name="Flores-Felix J.D."/>
            <person name="Igual J.M."/>
            <person name="Velazquez E."/>
            <person name="Garcia-Fraile P."/>
            <person name="Martinez-Molina E."/>
        </authorList>
    </citation>
    <scope>NUCLEOTIDE SEQUENCE</scope>
    <source>
        <strain evidence="6">SECRCQ15</strain>
    </source>
</reference>
<dbReference type="PANTHER" id="PTHR44757">
    <property type="entry name" value="DIGUANYLATE CYCLASE DGCP"/>
    <property type="match status" value="1"/>
</dbReference>
<dbReference type="SMART" id="SM00052">
    <property type="entry name" value="EAL"/>
    <property type="match status" value="1"/>
</dbReference>
<evidence type="ECO:0000313" key="6">
    <source>
        <dbReference type="EMBL" id="MCH1625194.1"/>
    </source>
</evidence>
<dbReference type="InterPro" id="IPR005330">
    <property type="entry name" value="MHYT_dom"/>
</dbReference>
<dbReference type="SUPFAM" id="SSF55073">
    <property type="entry name" value="Nucleotide cyclase"/>
    <property type="match status" value="1"/>
</dbReference>
<dbReference type="InterPro" id="IPR001610">
    <property type="entry name" value="PAC"/>
</dbReference>
<dbReference type="CDD" id="cd01948">
    <property type="entry name" value="EAL"/>
    <property type="match status" value="1"/>
</dbReference>
<dbReference type="SMART" id="SM00091">
    <property type="entry name" value="PAS"/>
    <property type="match status" value="2"/>
</dbReference>
<dbReference type="InterPro" id="IPR000160">
    <property type="entry name" value="GGDEF_dom"/>
</dbReference>
<keyword evidence="1" id="KW-1133">Transmembrane helix</keyword>
<dbReference type="PROSITE" id="PS50887">
    <property type="entry name" value="GGDEF"/>
    <property type="match status" value="1"/>
</dbReference>
<dbReference type="CDD" id="cd01949">
    <property type="entry name" value="GGDEF"/>
    <property type="match status" value="1"/>
</dbReference>
<dbReference type="SMART" id="SM00086">
    <property type="entry name" value="PAC"/>
    <property type="match status" value="2"/>
</dbReference>
<keyword evidence="7" id="KW-1185">Reference proteome</keyword>
<protein>
    <submittedName>
        <fullName evidence="6">EAL domain-containing protein</fullName>
    </submittedName>
</protein>